<comment type="caution">
    <text evidence="1">The sequence shown here is derived from an EMBL/GenBank/DDBJ whole genome shotgun (WGS) entry which is preliminary data.</text>
</comment>
<proteinExistence type="predicted"/>
<dbReference type="AlphaFoldDB" id="A0A8H3IY49"/>
<gene>
    <name evidence="1" type="ORF">IMSHALPRED_009333</name>
</gene>
<evidence type="ECO:0000313" key="1">
    <source>
        <dbReference type="EMBL" id="CAF9933380.1"/>
    </source>
</evidence>
<organism evidence="1 2">
    <name type="scientific">Imshaugia aleurites</name>
    <dbReference type="NCBI Taxonomy" id="172621"/>
    <lineage>
        <taxon>Eukaryota</taxon>
        <taxon>Fungi</taxon>
        <taxon>Dikarya</taxon>
        <taxon>Ascomycota</taxon>
        <taxon>Pezizomycotina</taxon>
        <taxon>Lecanoromycetes</taxon>
        <taxon>OSLEUM clade</taxon>
        <taxon>Lecanoromycetidae</taxon>
        <taxon>Lecanorales</taxon>
        <taxon>Lecanorineae</taxon>
        <taxon>Parmeliaceae</taxon>
        <taxon>Imshaugia</taxon>
    </lineage>
</organism>
<name>A0A8H3IY49_9LECA</name>
<sequence>MADLVFCFGSKGDFYFYSPERQLSSSIWKQASSDIAEVTDVNRPLCVALGPSLDCFFGYDSIDGQQKWIRRREKGPNLKYGQFYKTWSARQAAYDNLESWLRTHASNPWDMPQTRVSLGPNDRYFAVSPAGGAAWTSIPKYLEALIDPKRPERAPTLVALGIKETWFVLWPDGSSSCNLDSEYPNLEKLLRRHGKSGVNNVALSPSQSNQFAVSFKDGFSHVRGPVSEANLRQLNNIMISIAQSSRQPLSMQVQVCGLYTSSPPIDLPTQLLNMSKTTFPGTPEDKMGRESEPIAEGVKRGANVANVVATNPSRCTMM</sequence>
<reference evidence="1" key="1">
    <citation type="submission" date="2021-03" db="EMBL/GenBank/DDBJ databases">
        <authorList>
            <person name="Tagirdzhanova G."/>
        </authorList>
    </citation>
    <scope>NUCLEOTIDE SEQUENCE</scope>
</reference>
<dbReference type="EMBL" id="CAJPDT010000070">
    <property type="protein sequence ID" value="CAF9933380.1"/>
    <property type="molecule type" value="Genomic_DNA"/>
</dbReference>
<accession>A0A8H3IY49</accession>
<protein>
    <submittedName>
        <fullName evidence="1">Uncharacterized protein</fullName>
    </submittedName>
</protein>
<evidence type="ECO:0000313" key="2">
    <source>
        <dbReference type="Proteomes" id="UP000664534"/>
    </source>
</evidence>
<keyword evidence="2" id="KW-1185">Reference proteome</keyword>
<dbReference type="Proteomes" id="UP000664534">
    <property type="component" value="Unassembled WGS sequence"/>
</dbReference>
<dbReference type="OrthoDB" id="4764735at2759"/>